<dbReference type="AlphaFoldDB" id="A0A927QF70"/>
<sequence>MRRSEVRDHVWEFETENGAGGAYLYEDGICLYLNVGEEDVIRLAIDFRSLTPTDADLVFCRMGYNPGGR</sequence>
<proteinExistence type="predicted"/>
<protein>
    <submittedName>
        <fullName evidence="1">Uncharacterized protein</fullName>
    </submittedName>
</protein>
<reference evidence="1" key="1">
    <citation type="submission" date="2020-09" db="EMBL/GenBank/DDBJ databases">
        <title>Streptomyces canutascabiei sp. nov., which causes potato common scab and is distributed across the world.</title>
        <authorList>
            <person name="Nguyen H.P."/>
            <person name="Weisberg A.J."/>
            <person name="Chang J.H."/>
            <person name="Clarke C.R."/>
        </authorList>
    </citation>
    <scope>NUCLEOTIDE SEQUENCE</scope>
    <source>
        <strain evidence="1">ID-01-6.2a</strain>
    </source>
</reference>
<dbReference type="Proteomes" id="UP000661025">
    <property type="component" value="Unassembled WGS sequence"/>
</dbReference>
<dbReference type="EMBL" id="JACYXT010000004">
    <property type="protein sequence ID" value="MBD9724121.1"/>
    <property type="molecule type" value="Genomic_DNA"/>
</dbReference>
<accession>A0A927QF70</accession>
<evidence type="ECO:0000313" key="2">
    <source>
        <dbReference type="Proteomes" id="UP000661025"/>
    </source>
</evidence>
<name>A0A927QF70_9ACTN</name>
<dbReference type="GeneID" id="79928167"/>
<evidence type="ECO:0000313" key="1">
    <source>
        <dbReference type="EMBL" id="MBD9724121.1"/>
    </source>
</evidence>
<comment type="caution">
    <text evidence="1">The sequence shown here is derived from an EMBL/GenBank/DDBJ whole genome shotgun (WGS) entry which is preliminary data.</text>
</comment>
<dbReference type="RefSeq" id="WP_086796776.1">
    <property type="nucleotide sequence ID" value="NZ_CP119182.1"/>
</dbReference>
<organism evidence="1 2">
    <name type="scientific">Streptomyces caniscabiei</name>
    <dbReference type="NCBI Taxonomy" id="2746961"/>
    <lineage>
        <taxon>Bacteria</taxon>
        <taxon>Bacillati</taxon>
        <taxon>Actinomycetota</taxon>
        <taxon>Actinomycetes</taxon>
        <taxon>Kitasatosporales</taxon>
        <taxon>Streptomycetaceae</taxon>
        <taxon>Streptomyces</taxon>
    </lineage>
</organism>
<gene>
    <name evidence="1" type="ORF">IHE70_12935</name>
</gene>